<feature type="chain" id="PRO_5044858187" description="FAS1 domain-containing protein" evidence="1">
    <location>
        <begin position="17"/>
        <end position="279"/>
    </location>
</feature>
<dbReference type="InterPro" id="IPR036378">
    <property type="entry name" value="FAS1_dom_sf"/>
</dbReference>
<dbReference type="Proteomes" id="UP001519460">
    <property type="component" value="Unassembled WGS sequence"/>
</dbReference>
<feature type="domain" description="FAS1" evidence="2">
    <location>
        <begin position="148"/>
        <end position="274"/>
    </location>
</feature>
<dbReference type="Gene3D" id="2.30.180.10">
    <property type="entry name" value="FAS1 domain"/>
    <property type="match status" value="2"/>
</dbReference>
<evidence type="ECO:0000259" key="2">
    <source>
        <dbReference type="PROSITE" id="PS50213"/>
    </source>
</evidence>
<dbReference type="InterPro" id="IPR000782">
    <property type="entry name" value="FAS1_domain"/>
</dbReference>
<protein>
    <recommendedName>
        <fullName evidence="2">FAS1 domain-containing protein</fullName>
    </recommendedName>
</protein>
<dbReference type="FunFam" id="2.30.180.10:FF:000032">
    <property type="entry name" value="Fasciclin domain-containing protein, putative"/>
    <property type="match status" value="1"/>
</dbReference>
<dbReference type="PROSITE" id="PS50213">
    <property type="entry name" value="FAS1"/>
    <property type="match status" value="2"/>
</dbReference>
<dbReference type="PANTHER" id="PTHR10900">
    <property type="entry name" value="PERIOSTIN-RELATED"/>
    <property type="match status" value="1"/>
</dbReference>
<dbReference type="PANTHER" id="PTHR10900:SF77">
    <property type="entry name" value="FI19380P1"/>
    <property type="match status" value="1"/>
</dbReference>
<keyword evidence="1" id="KW-0732">Signal</keyword>
<accession>A0ABD0LW37</accession>
<dbReference type="SUPFAM" id="SSF82153">
    <property type="entry name" value="FAS1 domain"/>
    <property type="match status" value="2"/>
</dbReference>
<dbReference type="Pfam" id="PF02469">
    <property type="entry name" value="Fasciclin"/>
    <property type="match status" value="2"/>
</dbReference>
<feature type="domain" description="FAS1" evidence="2">
    <location>
        <begin position="19"/>
        <end position="152"/>
    </location>
</feature>
<evidence type="ECO:0000313" key="3">
    <source>
        <dbReference type="EMBL" id="KAK7503855.1"/>
    </source>
</evidence>
<sequence>MFRVVLVLALAGVVNSLDSRTILQYLGDNAQFSTLLGLLRDTHLDLVLQAPGAVYTMFAPTNSAFANLDPGLLDYIKGDPRLLQRVLMGHVLDSPFISLDMKNEHTERTLDGDIVRFNIYDNGKIYTVGGAAIIHGDDVLKNGVIHTINDVILPAEGDILQQILVDDLEFEDLTAAMAALTLFAPTNAGFLKRFPTADSIPSDMNQVKELLQNHVVNGTYYKAGLKDGDVLTTLAGNTLAITRTGTSQVRVNGHLIDGDIFATNGIIHVMNDILDPNGN</sequence>
<feature type="signal peptide" evidence="1">
    <location>
        <begin position="1"/>
        <end position="16"/>
    </location>
</feature>
<dbReference type="SMART" id="SM00554">
    <property type="entry name" value="FAS1"/>
    <property type="match status" value="2"/>
</dbReference>
<evidence type="ECO:0000256" key="1">
    <source>
        <dbReference type="SAM" id="SignalP"/>
    </source>
</evidence>
<evidence type="ECO:0000313" key="4">
    <source>
        <dbReference type="Proteomes" id="UP001519460"/>
    </source>
</evidence>
<organism evidence="3 4">
    <name type="scientific">Batillaria attramentaria</name>
    <dbReference type="NCBI Taxonomy" id="370345"/>
    <lineage>
        <taxon>Eukaryota</taxon>
        <taxon>Metazoa</taxon>
        <taxon>Spiralia</taxon>
        <taxon>Lophotrochozoa</taxon>
        <taxon>Mollusca</taxon>
        <taxon>Gastropoda</taxon>
        <taxon>Caenogastropoda</taxon>
        <taxon>Sorbeoconcha</taxon>
        <taxon>Cerithioidea</taxon>
        <taxon>Batillariidae</taxon>
        <taxon>Batillaria</taxon>
    </lineage>
</organism>
<gene>
    <name evidence="3" type="ORF">BaRGS_00004978</name>
</gene>
<reference evidence="3 4" key="1">
    <citation type="journal article" date="2023" name="Sci. Data">
        <title>Genome assembly of the Korean intertidal mud-creeper Batillaria attramentaria.</title>
        <authorList>
            <person name="Patra A.K."/>
            <person name="Ho P.T."/>
            <person name="Jun S."/>
            <person name="Lee S.J."/>
            <person name="Kim Y."/>
            <person name="Won Y.J."/>
        </authorList>
    </citation>
    <scope>NUCLEOTIDE SEQUENCE [LARGE SCALE GENOMIC DNA]</scope>
    <source>
        <strain evidence="3">Wonlab-2016</strain>
    </source>
</reference>
<comment type="caution">
    <text evidence="3">The sequence shown here is derived from an EMBL/GenBank/DDBJ whole genome shotgun (WGS) entry which is preliminary data.</text>
</comment>
<dbReference type="InterPro" id="IPR050904">
    <property type="entry name" value="Adhesion/Biosynth-related"/>
</dbReference>
<proteinExistence type="predicted"/>
<dbReference type="AlphaFoldDB" id="A0ABD0LW37"/>
<name>A0ABD0LW37_9CAEN</name>
<dbReference type="EMBL" id="JACVVK020000018">
    <property type="protein sequence ID" value="KAK7503855.1"/>
    <property type="molecule type" value="Genomic_DNA"/>
</dbReference>
<keyword evidence="4" id="KW-1185">Reference proteome</keyword>